<evidence type="ECO:0000313" key="3">
    <source>
        <dbReference type="Ensembl" id="ENSVURP00010023147.1"/>
    </source>
</evidence>
<organism evidence="3 4">
    <name type="scientific">Vombatus ursinus</name>
    <name type="common">Common wombat</name>
    <dbReference type="NCBI Taxonomy" id="29139"/>
    <lineage>
        <taxon>Eukaryota</taxon>
        <taxon>Metazoa</taxon>
        <taxon>Chordata</taxon>
        <taxon>Craniata</taxon>
        <taxon>Vertebrata</taxon>
        <taxon>Euteleostomi</taxon>
        <taxon>Mammalia</taxon>
        <taxon>Metatheria</taxon>
        <taxon>Diprotodontia</taxon>
        <taxon>Vombatidae</taxon>
        <taxon>Vombatus</taxon>
    </lineage>
</organism>
<feature type="region of interest" description="Disordered" evidence="2">
    <location>
        <begin position="1"/>
        <end position="27"/>
    </location>
</feature>
<evidence type="ECO:0008006" key="5">
    <source>
        <dbReference type="Google" id="ProtNLM"/>
    </source>
</evidence>
<reference evidence="3" key="2">
    <citation type="submission" date="2025-08" db="UniProtKB">
        <authorList>
            <consortium name="Ensembl"/>
        </authorList>
    </citation>
    <scope>IDENTIFICATION</scope>
</reference>
<evidence type="ECO:0000313" key="4">
    <source>
        <dbReference type="Proteomes" id="UP000314987"/>
    </source>
</evidence>
<dbReference type="Pfam" id="PF21975">
    <property type="entry name" value="ASNSD1-SEP"/>
    <property type="match status" value="1"/>
</dbReference>
<feature type="compositionally biased region" description="Basic and acidic residues" evidence="2">
    <location>
        <begin position="1"/>
        <end position="11"/>
    </location>
</feature>
<dbReference type="STRING" id="29139.ENSVURP00010023147"/>
<evidence type="ECO:0000256" key="1">
    <source>
        <dbReference type="SAM" id="Coils"/>
    </source>
</evidence>
<keyword evidence="1" id="KW-0175">Coiled coil</keyword>
<dbReference type="InterPro" id="IPR009053">
    <property type="entry name" value="Prefoldin"/>
</dbReference>
<feature type="coiled-coil region" evidence="1">
    <location>
        <begin position="69"/>
        <end position="96"/>
    </location>
</feature>
<keyword evidence="4" id="KW-1185">Reference proteome</keyword>
<dbReference type="Gene3D" id="1.10.287.370">
    <property type="match status" value="1"/>
</dbReference>
<protein>
    <recommendedName>
        <fullName evidence="5">ASNSD1 upstream reading frame</fullName>
    </recommendedName>
</protein>
<dbReference type="OMA" id="TEMLSQC"/>
<dbReference type="AlphaFoldDB" id="A0A4X2LQN6"/>
<proteinExistence type="predicted"/>
<dbReference type="InterPro" id="IPR054148">
    <property type="entry name" value="ASNSD1-SEP"/>
</dbReference>
<reference evidence="3" key="3">
    <citation type="submission" date="2025-09" db="UniProtKB">
        <authorList>
            <consortium name="Ensembl"/>
        </authorList>
    </citation>
    <scope>IDENTIFICATION</scope>
</reference>
<dbReference type="CDD" id="cd23166">
    <property type="entry name" value="ASDURF"/>
    <property type="match status" value="1"/>
</dbReference>
<accession>A0A4X2LQN6</accession>
<dbReference type="Ensembl" id="ENSVURT00010026339.1">
    <property type="protein sequence ID" value="ENSVURP00010023147.1"/>
    <property type="gene ID" value="ENSVURG00010017739.1"/>
</dbReference>
<dbReference type="SUPFAM" id="SSF46579">
    <property type="entry name" value="Prefoldin"/>
    <property type="match status" value="1"/>
</dbReference>
<reference evidence="4" key="1">
    <citation type="submission" date="2018-12" db="EMBL/GenBank/DDBJ databases">
        <authorList>
            <person name="Yazar S."/>
        </authorList>
    </citation>
    <scope>NUCLEOTIDE SEQUENCE [LARGE SCALE GENOMIC DNA]</scope>
</reference>
<evidence type="ECO:0000256" key="2">
    <source>
        <dbReference type="SAM" id="MobiDB-lite"/>
    </source>
</evidence>
<dbReference type="GeneTree" id="ENSGT01030000235268"/>
<dbReference type="Proteomes" id="UP000314987">
    <property type="component" value="Unassembled WGS sequence"/>
</dbReference>
<name>A0A4X2LQN6_VOMUR</name>
<sequence>MPGRGTGREDGTEPATSPKLPLNKEELNSKIKEQKVVVDELSNLKKNRKVYKQQPNSNIFFLADRTEMLSESKNTLDELKKIHQEIENTEKNKIKK</sequence>